<keyword evidence="3" id="KW-1185">Reference proteome</keyword>
<evidence type="ECO:0008006" key="4">
    <source>
        <dbReference type="Google" id="ProtNLM"/>
    </source>
</evidence>
<dbReference type="AlphaFoldDB" id="A0A316UH14"/>
<dbReference type="Proteomes" id="UP000245884">
    <property type="component" value="Unassembled WGS sequence"/>
</dbReference>
<evidence type="ECO:0000256" key="1">
    <source>
        <dbReference type="SAM" id="SignalP"/>
    </source>
</evidence>
<evidence type="ECO:0000313" key="3">
    <source>
        <dbReference type="Proteomes" id="UP000245884"/>
    </source>
</evidence>
<proteinExistence type="predicted"/>
<dbReference type="EMBL" id="KZ819680">
    <property type="protein sequence ID" value="PWN24562.1"/>
    <property type="molecule type" value="Genomic_DNA"/>
</dbReference>
<feature type="signal peptide" evidence="1">
    <location>
        <begin position="1"/>
        <end position="28"/>
    </location>
</feature>
<evidence type="ECO:0000313" key="2">
    <source>
        <dbReference type="EMBL" id="PWN24562.1"/>
    </source>
</evidence>
<name>A0A316UH14_9BASI</name>
<dbReference type="RefSeq" id="XP_025359174.1">
    <property type="nucleotide sequence ID" value="XM_025508570.1"/>
</dbReference>
<gene>
    <name evidence="2" type="ORF">BDZ90DRAFT_263108</name>
</gene>
<reference evidence="2 3" key="1">
    <citation type="journal article" date="2018" name="Mol. Biol. Evol.">
        <title>Broad Genomic Sampling Reveals a Smut Pathogenic Ancestry of the Fungal Clade Ustilaginomycotina.</title>
        <authorList>
            <person name="Kijpornyongpan T."/>
            <person name="Mondo S.J."/>
            <person name="Barry K."/>
            <person name="Sandor L."/>
            <person name="Lee J."/>
            <person name="Lipzen A."/>
            <person name="Pangilinan J."/>
            <person name="LaButti K."/>
            <person name="Hainaut M."/>
            <person name="Henrissat B."/>
            <person name="Grigoriev I.V."/>
            <person name="Spatafora J.W."/>
            <person name="Aime M.C."/>
        </authorList>
    </citation>
    <scope>NUCLEOTIDE SEQUENCE [LARGE SCALE GENOMIC DNA]</scope>
    <source>
        <strain evidence="2 3">MCA 5214</strain>
    </source>
</reference>
<accession>A0A316UH14</accession>
<feature type="chain" id="PRO_5016273679" description="SCP domain-containing protein" evidence="1">
    <location>
        <begin position="29"/>
        <end position="154"/>
    </location>
</feature>
<keyword evidence="1" id="KW-0732">Signal</keyword>
<protein>
    <recommendedName>
        <fullName evidence="4">SCP domain-containing protein</fullName>
    </recommendedName>
</protein>
<organism evidence="2 3">
    <name type="scientific">Jaminaea rosea</name>
    <dbReference type="NCBI Taxonomy" id="1569628"/>
    <lineage>
        <taxon>Eukaryota</taxon>
        <taxon>Fungi</taxon>
        <taxon>Dikarya</taxon>
        <taxon>Basidiomycota</taxon>
        <taxon>Ustilaginomycotina</taxon>
        <taxon>Exobasidiomycetes</taxon>
        <taxon>Microstromatales</taxon>
        <taxon>Microstromatales incertae sedis</taxon>
        <taxon>Jaminaea</taxon>
    </lineage>
</organism>
<dbReference type="GeneID" id="37030393"/>
<sequence>MISTAFPTMRLFTLIAILFVLLANLTHAAPTTAMDTVDINAARGMARDLEPRVISNHTFDLEEAKAAVIAHAKMRLGADRFSGNISAEEADVRRKKWHAKALASCMGEASEQPMLVEREKMSSLDGDDVDPRDMEEIHKRRSFWHHLLRCADCG</sequence>